<evidence type="ECO:0000313" key="3">
    <source>
        <dbReference type="Proteomes" id="UP000054166"/>
    </source>
</evidence>
<protein>
    <submittedName>
        <fullName evidence="2">Uncharacterized protein</fullName>
    </submittedName>
</protein>
<reference evidence="3" key="2">
    <citation type="submission" date="2015-01" db="EMBL/GenBank/DDBJ databases">
        <title>Evolutionary Origins and Diversification of the Mycorrhizal Mutualists.</title>
        <authorList>
            <consortium name="DOE Joint Genome Institute"/>
            <consortium name="Mycorrhizal Genomics Consortium"/>
            <person name="Kohler A."/>
            <person name="Kuo A."/>
            <person name="Nagy L.G."/>
            <person name="Floudas D."/>
            <person name="Copeland A."/>
            <person name="Barry K.W."/>
            <person name="Cichocki N."/>
            <person name="Veneault-Fourrey C."/>
            <person name="LaButti K."/>
            <person name="Lindquist E.A."/>
            <person name="Lipzen A."/>
            <person name="Lundell T."/>
            <person name="Morin E."/>
            <person name="Murat C."/>
            <person name="Riley R."/>
            <person name="Ohm R."/>
            <person name="Sun H."/>
            <person name="Tunlid A."/>
            <person name="Henrissat B."/>
            <person name="Grigoriev I.V."/>
            <person name="Hibbett D.S."/>
            <person name="Martin F."/>
        </authorList>
    </citation>
    <scope>NUCLEOTIDE SEQUENCE [LARGE SCALE GENOMIC DNA]</scope>
    <source>
        <strain evidence="3">F 1598</strain>
    </source>
</reference>
<organism evidence="2 3">
    <name type="scientific">Piloderma croceum (strain F 1598)</name>
    <dbReference type="NCBI Taxonomy" id="765440"/>
    <lineage>
        <taxon>Eukaryota</taxon>
        <taxon>Fungi</taxon>
        <taxon>Dikarya</taxon>
        <taxon>Basidiomycota</taxon>
        <taxon>Agaricomycotina</taxon>
        <taxon>Agaricomycetes</taxon>
        <taxon>Agaricomycetidae</taxon>
        <taxon>Atheliales</taxon>
        <taxon>Atheliaceae</taxon>
        <taxon>Piloderma</taxon>
    </lineage>
</organism>
<feature type="compositionally biased region" description="Polar residues" evidence="1">
    <location>
        <begin position="47"/>
        <end position="66"/>
    </location>
</feature>
<reference evidence="2 3" key="1">
    <citation type="submission" date="2014-04" db="EMBL/GenBank/DDBJ databases">
        <authorList>
            <consortium name="DOE Joint Genome Institute"/>
            <person name="Kuo A."/>
            <person name="Tarkka M."/>
            <person name="Buscot F."/>
            <person name="Kohler A."/>
            <person name="Nagy L.G."/>
            <person name="Floudas D."/>
            <person name="Copeland A."/>
            <person name="Barry K.W."/>
            <person name="Cichocki N."/>
            <person name="Veneault-Fourrey C."/>
            <person name="LaButti K."/>
            <person name="Lindquist E.A."/>
            <person name="Lipzen A."/>
            <person name="Lundell T."/>
            <person name="Morin E."/>
            <person name="Murat C."/>
            <person name="Sun H."/>
            <person name="Tunlid A."/>
            <person name="Henrissat B."/>
            <person name="Grigoriev I.V."/>
            <person name="Hibbett D.S."/>
            <person name="Martin F."/>
            <person name="Nordberg H.P."/>
            <person name="Cantor M.N."/>
            <person name="Hua S.X."/>
        </authorList>
    </citation>
    <scope>NUCLEOTIDE SEQUENCE [LARGE SCALE GENOMIC DNA]</scope>
    <source>
        <strain evidence="2 3">F 1598</strain>
    </source>
</reference>
<sequence>MASTYRSASVMVVTGMVVIKQNHPINAHLGFRLGLGVHDDRSETEELSSLSNQKYPVSTKNNYRPDTSPPSTRPLSTGKSSRNLNFICHKNLLRKHLAVQFAGKSNKCGEIS</sequence>
<dbReference type="HOGENOM" id="CLU_2146824_0_0_1"/>
<dbReference type="EMBL" id="KN833032">
    <property type="protein sequence ID" value="KIM76682.1"/>
    <property type="molecule type" value="Genomic_DNA"/>
</dbReference>
<keyword evidence="3" id="KW-1185">Reference proteome</keyword>
<gene>
    <name evidence="2" type="ORF">PILCRDRAFT_639352</name>
</gene>
<dbReference type="InParanoid" id="A0A0C3BH69"/>
<accession>A0A0C3BH69</accession>
<dbReference type="Proteomes" id="UP000054166">
    <property type="component" value="Unassembled WGS sequence"/>
</dbReference>
<proteinExistence type="predicted"/>
<evidence type="ECO:0000256" key="1">
    <source>
        <dbReference type="SAM" id="MobiDB-lite"/>
    </source>
</evidence>
<name>A0A0C3BH69_PILCF</name>
<dbReference type="AlphaFoldDB" id="A0A0C3BH69"/>
<feature type="region of interest" description="Disordered" evidence="1">
    <location>
        <begin position="42"/>
        <end position="80"/>
    </location>
</feature>
<evidence type="ECO:0000313" key="2">
    <source>
        <dbReference type="EMBL" id="KIM76682.1"/>
    </source>
</evidence>